<organism evidence="2 3">
    <name type="scientific">Neisseria iguanae</name>
    <dbReference type="NCBI Taxonomy" id="90242"/>
    <lineage>
        <taxon>Bacteria</taxon>
        <taxon>Pseudomonadati</taxon>
        <taxon>Pseudomonadota</taxon>
        <taxon>Betaproteobacteria</taxon>
        <taxon>Neisseriales</taxon>
        <taxon>Neisseriaceae</taxon>
        <taxon>Neisseria</taxon>
    </lineage>
</organism>
<keyword evidence="1" id="KW-0472">Membrane</keyword>
<comment type="caution">
    <text evidence="2">The sequence shown here is derived from an EMBL/GenBank/DDBJ whole genome shotgun (WGS) entry which is preliminary data.</text>
</comment>
<evidence type="ECO:0000256" key="1">
    <source>
        <dbReference type="SAM" id="Phobius"/>
    </source>
</evidence>
<dbReference type="AlphaFoldDB" id="A0A2P7TXW0"/>
<dbReference type="PROSITE" id="PS00409">
    <property type="entry name" value="PROKAR_NTER_METHYL"/>
    <property type="match status" value="1"/>
</dbReference>
<dbReference type="NCBIfam" id="TIGR02532">
    <property type="entry name" value="IV_pilin_GFxxxE"/>
    <property type="match status" value="1"/>
</dbReference>
<reference evidence="2 3" key="1">
    <citation type="submission" date="2018-03" db="EMBL/GenBank/DDBJ databases">
        <title>Neisseria weixii sp. nov., isolated from the intestinal contents of Tibetan Plateau pika (Ochotona curzoniae) in Yushu, Qinghai Province, China.</title>
        <authorList>
            <person name="Gui Z."/>
        </authorList>
    </citation>
    <scope>NUCLEOTIDE SEQUENCE [LARGE SCALE GENOMIC DNA]</scope>
    <source>
        <strain evidence="2 3">ATCC 51483</strain>
    </source>
</reference>
<protein>
    <submittedName>
        <fullName evidence="2">Type IV pilus modification protein PilV</fullName>
    </submittedName>
</protein>
<proteinExistence type="predicted"/>
<dbReference type="InterPro" id="IPR013362">
    <property type="entry name" value="Pilus_4_PilV"/>
</dbReference>
<keyword evidence="1" id="KW-1133">Transmembrane helix</keyword>
<sequence>MKTITPSLKKQERLKNHQRGMTLVEVLISMFVLAVGILALLSVQLRAVSSVREGETQTIVSQITQNLIEGMLVNPLLSAETDSSGIETGRTLKSYQHYLTSNSKKITGVYKNNQEMTKQELASAQITSFTNALSSALPDAHQVHFAICQDNSGNSPTYKNSFDAKCSGSGDTIVKVLWLIDAEEKQNNKDLTSSGNFIVYTHQSRVTE</sequence>
<feature type="transmembrane region" description="Helical" evidence="1">
    <location>
        <begin position="21"/>
        <end position="43"/>
    </location>
</feature>
<dbReference type="Proteomes" id="UP000241868">
    <property type="component" value="Unassembled WGS sequence"/>
</dbReference>
<keyword evidence="1" id="KW-0812">Transmembrane</keyword>
<dbReference type="OrthoDB" id="8614013at2"/>
<dbReference type="Pfam" id="PF07963">
    <property type="entry name" value="N_methyl"/>
    <property type="match status" value="1"/>
</dbReference>
<keyword evidence="3" id="KW-1185">Reference proteome</keyword>
<name>A0A2P7TXW0_9NEIS</name>
<dbReference type="InterPro" id="IPR012902">
    <property type="entry name" value="N_methyl_site"/>
</dbReference>
<evidence type="ECO:0000313" key="3">
    <source>
        <dbReference type="Proteomes" id="UP000241868"/>
    </source>
</evidence>
<dbReference type="NCBIfam" id="TIGR02523">
    <property type="entry name" value="type_IV_pilV"/>
    <property type="match status" value="1"/>
</dbReference>
<accession>A0A2P7TXW0</accession>
<evidence type="ECO:0000313" key="2">
    <source>
        <dbReference type="EMBL" id="PSJ79541.1"/>
    </source>
</evidence>
<gene>
    <name evidence="2" type="primary">pilV</name>
    <name evidence="2" type="ORF">C7N83_11630</name>
</gene>
<dbReference type="EMBL" id="PXYY01000097">
    <property type="protein sequence ID" value="PSJ79541.1"/>
    <property type="molecule type" value="Genomic_DNA"/>
</dbReference>